<reference evidence="1" key="1">
    <citation type="submission" date="2023-07" db="EMBL/GenBank/DDBJ databases">
        <title>Sequencing the genomes of 1000 actinobacteria strains.</title>
        <authorList>
            <person name="Klenk H.-P."/>
        </authorList>
    </citation>
    <scope>NUCLEOTIDE SEQUENCE</scope>
    <source>
        <strain evidence="1">DSM 44707</strain>
    </source>
</reference>
<dbReference type="Proteomes" id="UP001183643">
    <property type="component" value="Unassembled WGS sequence"/>
</dbReference>
<evidence type="ECO:0008006" key="3">
    <source>
        <dbReference type="Google" id="ProtNLM"/>
    </source>
</evidence>
<accession>A0AAE4C776</accession>
<protein>
    <recommendedName>
        <fullName evidence="3">Serine/threonine protein kinase</fullName>
    </recommendedName>
</protein>
<proteinExistence type="predicted"/>
<dbReference type="EMBL" id="JAVDYB010000001">
    <property type="protein sequence ID" value="MDR7273553.1"/>
    <property type="molecule type" value="Genomic_DNA"/>
</dbReference>
<dbReference type="InterPro" id="IPR036237">
    <property type="entry name" value="Xyl_isomerase-like_sf"/>
</dbReference>
<evidence type="ECO:0000313" key="1">
    <source>
        <dbReference type="EMBL" id="MDR7273553.1"/>
    </source>
</evidence>
<organism evidence="1 2">
    <name type="scientific">Catenuloplanes atrovinosus</name>
    <dbReference type="NCBI Taxonomy" id="137266"/>
    <lineage>
        <taxon>Bacteria</taxon>
        <taxon>Bacillati</taxon>
        <taxon>Actinomycetota</taxon>
        <taxon>Actinomycetes</taxon>
        <taxon>Micromonosporales</taxon>
        <taxon>Micromonosporaceae</taxon>
        <taxon>Catenuloplanes</taxon>
    </lineage>
</organism>
<evidence type="ECO:0000313" key="2">
    <source>
        <dbReference type="Proteomes" id="UP001183643"/>
    </source>
</evidence>
<sequence length="332" mass="36862">MTPSAATTRLAAGEPPINFASHQFRAGNMAGARDDFEQMLAALIASVHPGARAIAANPGDWGIDILLGELSGLVVIWQSKYFWPVTGRAAQAQIRESFDSALRAAERNGYRLDRWVLCVPSSMDPETARWWDRWRARRQRDSGVVIDVWHETTLREMLMRPDAAHVRRHYYDPYQPVTAGDAPRRPLTDLAGKDADVLEDALFVRQLRAAGHAEVEGAKHEFFNADLLAREILDKGVRAELDALGEADGVARGIWEARFNAVAAARPADPLLSGLHAAVMGEIRESGAFPVALRAGRVHRCGLMHRIVQDRRAGWVRDWRRIASERVEEAAA</sequence>
<comment type="caution">
    <text evidence="1">The sequence shown here is derived from an EMBL/GenBank/DDBJ whole genome shotgun (WGS) entry which is preliminary data.</text>
</comment>
<name>A0AAE4C776_9ACTN</name>
<dbReference type="AlphaFoldDB" id="A0AAE4C776"/>
<dbReference type="SUPFAM" id="SSF51658">
    <property type="entry name" value="Xylose isomerase-like"/>
    <property type="match status" value="1"/>
</dbReference>
<keyword evidence="2" id="KW-1185">Reference proteome</keyword>
<gene>
    <name evidence="1" type="ORF">J2S41_000331</name>
</gene>
<dbReference type="RefSeq" id="WP_310362068.1">
    <property type="nucleotide sequence ID" value="NZ_JAVDYB010000001.1"/>
</dbReference>